<organism evidence="3 4">
    <name type="scientific">Candidatus Vagococcus giribetii</name>
    <dbReference type="NCBI Taxonomy" id="2230876"/>
    <lineage>
        <taxon>Bacteria</taxon>
        <taxon>Bacillati</taxon>
        <taxon>Bacillota</taxon>
        <taxon>Bacilli</taxon>
        <taxon>Lactobacillales</taxon>
        <taxon>Enterococcaceae</taxon>
        <taxon>Vagococcus</taxon>
    </lineage>
</organism>
<sequence length="149" mass="17010">MKKIWSLFLVVTMVVIFGACGQKEETAVYHKEVSPGVSLKVTYHYKGDEVTKLSTVNKIEYEKVGIQDKEEAKEVFEPMSEQFKEINGIEHTIKFGAKEMTENLTIDYTKLDYEKAKLIPGIVEESEDGKGLSFKKSQEMLESEGFKKQ</sequence>
<dbReference type="EMBL" id="JAFLVX010000026">
    <property type="protein sequence ID" value="MBO0477483.1"/>
    <property type="molecule type" value="Genomic_DNA"/>
</dbReference>
<evidence type="ECO:0000313" key="4">
    <source>
        <dbReference type="Proteomes" id="UP000664857"/>
    </source>
</evidence>
<dbReference type="InterPro" id="IPR036699">
    <property type="entry name" value="YehR-like_sf"/>
</dbReference>
<dbReference type="Pfam" id="PF06998">
    <property type="entry name" value="DUF1307"/>
    <property type="match status" value="1"/>
</dbReference>
<proteinExistence type="predicted"/>
<dbReference type="Gene3D" id="3.30.1830.10">
    <property type="entry name" value="YehR-like"/>
    <property type="match status" value="1"/>
</dbReference>
<evidence type="ECO:0000313" key="3">
    <source>
        <dbReference type="EMBL" id="MBO0477483.1"/>
    </source>
</evidence>
<gene>
    <name evidence="3" type="ORF">DOK76_10390</name>
</gene>
<name>A0ABS3HWH6_9ENTE</name>
<dbReference type="RefSeq" id="WP_206967502.1">
    <property type="nucleotide sequence ID" value="NZ_JAFLVX010000026.1"/>
</dbReference>
<evidence type="ECO:0000256" key="1">
    <source>
        <dbReference type="SAM" id="MobiDB-lite"/>
    </source>
</evidence>
<feature type="signal peptide" evidence="2">
    <location>
        <begin position="1"/>
        <end position="21"/>
    </location>
</feature>
<dbReference type="SUPFAM" id="SSF160704">
    <property type="entry name" value="YehR-like"/>
    <property type="match status" value="1"/>
</dbReference>
<dbReference type="PIRSF" id="PIRSF006187">
    <property type="entry name" value="DUF1307"/>
    <property type="match status" value="1"/>
</dbReference>
<evidence type="ECO:0000256" key="2">
    <source>
        <dbReference type="SAM" id="SignalP"/>
    </source>
</evidence>
<accession>A0ABS3HWH6</accession>
<dbReference type="InterPro" id="IPR009736">
    <property type="entry name" value="DUF1307"/>
</dbReference>
<reference evidence="3 4" key="1">
    <citation type="submission" date="2021-03" db="EMBL/GenBank/DDBJ databases">
        <title>Enterococcal diversity collection.</title>
        <authorList>
            <person name="Gilmore M.S."/>
            <person name="Schwartzman J."/>
            <person name="Van Tyne D."/>
            <person name="Martin M."/>
            <person name="Earl A.M."/>
            <person name="Manson A.L."/>
            <person name="Straub T."/>
            <person name="Salamzade R."/>
            <person name="Saavedra J."/>
            <person name="Lebreton F."/>
            <person name="Prichula J."/>
            <person name="Schaufler K."/>
            <person name="Gaca A."/>
            <person name="Sgardioli B."/>
            <person name="Wagenaar J."/>
            <person name="Strong T."/>
        </authorList>
    </citation>
    <scope>NUCLEOTIDE SEQUENCE [LARGE SCALE GENOMIC DNA]</scope>
    <source>
        <strain evidence="3 4">DIV0080</strain>
    </source>
</reference>
<protein>
    <submittedName>
        <fullName evidence="3">DUF1307 domain-containing protein</fullName>
    </submittedName>
</protein>
<keyword evidence="4" id="KW-1185">Reference proteome</keyword>
<comment type="caution">
    <text evidence="3">The sequence shown here is derived from an EMBL/GenBank/DDBJ whole genome shotgun (WGS) entry which is preliminary data.</text>
</comment>
<feature type="chain" id="PRO_5045762303" evidence="2">
    <location>
        <begin position="22"/>
        <end position="149"/>
    </location>
</feature>
<feature type="region of interest" description="Disordered" evidence="1">
    <location>
        <begin position="128"/>
        <end position="149"/>
    </location>
</feature>
<keyword evidence="2" id="KW-0732">Signal</keyword>
<dbReference type="PROSITE" id="PS51257">
    <property type="entry name" value="PROKAR_LIPOPROTEIN"/>
    <property type="match status" value="1"/>
</dbReference>
<dbReference type="Proteomes" id="UP000664857">
    <property type="component" value="Unassembled WGS sequence"/>
</dbReference>
<feature type="compositionally biased region" description="Basic and acidic residues" evidence="1">
    <location>
        <begin position="136"/>
        <end position="149"/>
    </location>
</feature>